<evidence type="ECO:0000256" key="4">
    <source>
        <dbReference type="PIRSR" id="PIRSR036492-1"/>
    </source>
</evidence>
<evidence type="ECO:0000256" key="5">
    <source>
        <dbReference type="SAM" id="Phobius"/>
    </source>
</evidence>
<dbReference type="InterPro" id="IPR016161">
    <property type="entry name" value="Ald_DH/histidinol_DH"/>
</dbReference>
<accession>A0A485KZN3</accession>
<dbReference type="SUPFAM" id="SSF53720">
    <property type="entry name" value="ALDH-like"/>
    <property type="match status" value="1"/>
</dbReference>
<evidence type="ECO:0000313" key="9">
    <source>
        <dbReference type="Proteomes" id="UP000332933"/>
    </source>
</evidence>
<dbReference type="Proteomes" id="UP000332933">
    <property type="component" value="Unassembled WGS sequence"/>
</dbReference>
<keyword evidence="5" id="KW-0472">Membrane</keyword>
<dbReference type="InterPro" id="IPR016163">
    <property type="entry name" value="Ald_DH_C"/>
</dbReference>
<feature type="transmembrane region" description="Helical" evidence="5">
    <location>
        <begin position="476"/>
        <end position="498"/>
    </location>
</feature>
<dbReference type="Gene3D" id="3.40.605.10">
    <property type="entry name" value="Aldehyde Dehydrogenase, Chain A, domain 1"/>
    <property type="match status" value="1"/>
</dbReference>
<keyword evidence="2 3" id="KW-0560">Oxidoreductase</keyword>
<evidence type="ECO:0000256" key="1">
    <source>
        <dbReference type="ARBA" id="ARBA00009986"/>
    </source>
</evidence>
<reference evidence="7" key="2">
    <citation type="submission" date="2019-06" db="EMBL/GenBank/DDBJ databases">
        <title>Genomics analysis of Aphanomyces spp. identifies a new class of oomycete effector associated with host adaptation.</title>
        <authorList>
            <person name="Gaulin E."/>
        </authorList>
    </citation>
    <scope>NUCLEOTIDE SEQUENCE</scope>
    <source>
        <strain evidence="7">CBS 578.67</strain>
    </source>
</reference>
<dbReference type="Gene3D" id="3.40.309.10">
    <property type="entry name" value="Aldehyde Dehydrogenase, Chain A, domain 2"/>
    <property type="match status" value="1"/>
</dbReference>
<dbReference type="GO" id="GO:0006081">
    <property type="term" value="P:aldehyde metabolic process"/>
    <property type="evidence" value="ECO:0007669"/>
    <property type="project" value="InterPro"/>
</dbReference>
<comment type="similarity">
    <text evidence="1 3">Belongs to the aldehyde dehydrogenase family.</text>
</comment>
<dbReference type="OrthoDB" id="440325at2759"/>
<dbReference type="EMBL" id="VJMH01005479">
    <property type="protein sequence ID" value="KAF0695461.1"/>
    <property type="molecule type" value="Genomic_DNA"/>
</dbReference>
<reference evidence="8 9" key="1">
    <citation type="submission" date="2019-03" db="EMBL/GenBank/DDBJ databases">
        <authorList>
            <person name="Gaulin E."/>
            <person name="Dumas B."/>
        </authorList>
    </citation>
    <scope>NUCLEOTIDE SEQUENCE [LARGE SCALE GENOMIC DNA]</scope>
    <source>
        <strain evidence="8">CBS 568.67</strain>
    </source>
</reference>
<name>A0A485KZN3_9STRA</name>
<sequence length="517" mass="56529">MGDTSATKVTAIPTDVAALRDTFNADRTRPLATRKRLLRQILALVNENEKELCAALKVDLNRHPHEGFYIELNMIKSEVQEHLDYLDDWAAPRAVSTPMACFPGHSSLVAEPLGVVLVFGTWNYPIYTTLLPLAGILSAGNCAYIRLAADGSTDATNAVLAKLLPEYLDRDFVRVARGGLDVSKACLAQRYDLIFCTGSERIGKIIARAAAETLTPTVLELGGKTPTIVDETADLDVSARRIAWGAFLNAGQTCVRPDHVFVSETVGDAFVDLLKHHIVSLFSSDPETFDTYGRVVNQMQVDKMAQILAADAAYIVHGGQVTAATRFVAPTVLNFGSDHAAFDASAAMADEIFGPILPVVYYRDVPSVIAAIRRRPKPLSLYVFSRTQATIDAFLERTSSGSFCINDDMLPMSNHNLPHGNVGLGRYHGKFSFETFSHDKGVLRKYFALDLPQRYMPYSDLDTAFVRFVTSPIPRAVGQAALGVAIAVPVAAVAYAAFNHVPETYLGRLRQCMWPTK</sequence>
<dbReference type="GO" id="GO:0004029">
    <property type="term" value="F:aldehyde dehydrogenase (NAD+) activity"/>
    <property type="evidence" value="ECO:0007669"/>
    <property type="project" value="TreeGrafter"/>
</dbReference>
<evidence type="ECO:0000256" key="2">
    <source>
        <dbReference type="ARBA" id="ARBA00023002"/>
    </source>
</evidence>
<dbReference type="PANTHER" id="PTHR43570:SF16">
    <property type="entry name" value="ALDEHYDE DEHYDROGENASE TYPE III, ISOFORM Q"/>
    <property type="match status" value="1"/>
</dbReference>
<gene>
    <name evidence="8" type="primary">Aste57867_13749</name>
    <name evidence="7" type="ORF">As57867_013699</name>
    <name evidence="8" type="ORF">ASTE57867_13749</name>
</gene>
<keyword evidence="5" id="KW-1133">Transmembrane helix</keyword>
<dbReference type="InterPro" id="IPR016162">
    <property type="entry name" value="Ald_DH_N"/>
</dbReference>
<proteinExistence type="inferred from homology"/>
<dbReference type="Pfam" id="PF00171">
    <property type="entry name" value="Aldedh"/>
    <property type="match status" value="1"/>
</dbReference>
<feature type="domain" description="Aldehyde dehydrogenase" evidence="6">
    <location>
        <begin position="9"/>
        <end position="440"/>
    </location>
</feature>
<feature type="active site" evidence="4">
    <location>
        <position position="220"/>
    </location>
</feature>
<dbReference type="FunFam" id="3.40.605.10:FF:000004">
    <property type="entry name" value="Aldehyde dehydrogenase"/>
    <property type="match status" value="1"/>
</dbReference>
<dbReference type="PIRSF" id="PIRSF036492">
    <property type="entry name" value="ALDH"/>
    <property type="match status" value="1"/>
</dbReference>
<evidence type="ECO:0000256" key="3">
    <source>
        <dbReference type="PIRNR" id="PIRNR036492"/>
    </source>
</evidence>
<dbReference type="GO" id="GO:0005737">
    <property type="term" value="C:cytoplasm"/>
    <property type="evidence" value="ECO:0007669"/>
    <property type="project" value="TreeGrafter"/>
</dbReference>
<evidence type="ECO:0000259" key="6">
    <source>
        <dbReference type="Pfam" id="PF00171"/>
    </source>
</evidence>
<dbReference type="InterPro" id="IPR012394">
    <property type="entry name" value="Aldehyde_DH_NAD(P)"/>
</dbReference>
<dbReference type="EMBL" id="CAADRA010005500">
    <property type="protein sequence ID" value="VFT90582.1"/>
    <property type="molecule type" value="Genomic_DNA"/>
</dbReference>
<dbReference type="AlphaFoldDB" id="A0A485KZN3"/>
<dbReference type="PANTHER" id="PTHR43570">
    <property type="entry name" value="ALDEHYDE DEHYDROGENASE"/>
    <property type="match status" value="1"/>
</dbReference>
<keyword evidence="5" id="KW-0812">Transmembrane</keyword>
<organism evidence="8 9">
    <name type="scientific">Aphanomyces stellatus</name>
    <dbReference type="NCBI Taxonomy" id="120398"/>
    <lineage>
        <taxon>Eukaryota</taxon>
        <taxon>Sar</taxon>
        <taxon>Stramenopiles</taxon>
        <taxon>Oomycota</taxon>
        <taxon>Saprolegniomycetes</taxon>
        <taxon>Saprolegniales</taxon>
        <taxon>Verrucalvaceae</taxon>
        <taxon>Aphanomyces</taxon>
    </lineage>
</organism>
<keyword evidence="9" id="KW-1185">Reference proteome</keyword>
<protein>
    <recommendedName>
        <fullName evidence="3">Aldehyde dehydrogenase</fullName>
    </recommendedName>
</protein>
<evidence type="ECO:0000313" key="8">
    <source>
        <dbReference type="EMBL" id="VFT90582.1"/>
    </source>
</evidence>
<evidence type="ECO:0000313" key="7">
    <source>
        <dbReference type="EMBL" id="KAF0695461.1"/>
    </source>
</evidence>
<dbReference type="InterPro" id="IPR015590">
    <property type="entry name" value="Aldehyde_DH_dom"/>
</dbReference>
<feature type="active site" evidence="4">
    <location>
        <position position="254"/>
    </location>
</feature>
<dbReference type="CDD" id="cd07087">
    <property type="entry name" value="ALDH_F3-13-14_CALDH-like"/>
    <property type="match status" value="1"/>
</dbReference>